<feature type="domain" description="3-octaprenyl-4-hydroxybenzoate carboxy-lyase-like C-terminal" evidence="4">
    <location>
        <begin position="329"/>
        <end position="451"/>
    </location>
</feature>
<dbReference type="GO" id="GO:0008694">
    <property type="term" value="F:4-hydroxy-3-polyprenylbenzoate decarboxylase activity"/>
    <property type="evidence" value="ECO:0007669"/>
    <property type="project" value="UniProtKB-EC"/>
</dbReference>
<reference evidence="6" key="1">
    <citation type="submission" date="2017-09" db="EMBL/GenBank/DDBJ databases">
        <title>Metaegenomics of thermophilic ammonia-oxidizing enrichment culture.</title>
        <authorList>
            <person name="Kato S."/>
            <person name="Suzuki K."/>
        </authorList>
    </citation>
    <scope>NUCLEOTIDE SEQUENCE [LARGE SCALE GENOMIC DNA]</scope>
</reference>
<dbReference type="Pfam" id="PF01977">
    <property type="entry name" value="UbiD"/>
    <property type="match status" value="1"/>
</dbReference>
<comment type="caution">
    <text evidence="5">The sequence shown here is derived from an EMBL/GenBank/DDBJ whole genome shotgun (WGS) entry which is preliminary data.</text>
</comment>
<feature type="domain" description="3-octaprenyl-4-hydroxybenzoate carboxy-lyase-like N-terminal" evidence="3">
    <location>
        <begin position="10"/>
        <end position="89"/>
    </location>
</feature>
<sequence length="489" mass="55031">MAYQDLRDFLNRLEQAGELIRIRAPVSAELEITEIADRVMKGPPARNKALLFENVDGKGIPVAINLFGTRRRMAWALGVEDLEELRKRLETLLRPELPQSLGEAFERLGQVLGTLRSIGLGPRRVSRAPCQEVVETERPSLDRLPILKCWPNDAGRYITLGQVITRDPRTGKRNVGLYRLQVHDERTLGVHWQIHKGGAEHERAAREAGVERIPIAVALGGDPACIWAASAPLPPDIDEYLLAGWLRGRPVEMVPCITQPLEVPAHAEIVIEGYIDPREQRMEGPFGDHTGYYTPPEPFPVMHITAITHRRDPIYPTTIVGRPPMEDYWMGKATERLFLPLIRLFLPEVIDYNMPAEGVFHNLVIVRIRKRFPGHARKVIFGLWGLGLLSLAKCIVVVDDWVDVHNLSEVAWQVLGNVDWKRDVVIVEGPVDHLDHAAPLRAYGGKIGIDATAKGPGEGHPRGWPERIEMSPEIQALVDRRWKEYGLGE</sequence>
<feature type="domain" description="3-octaprenyl-4-hydroxybenzoate carboxy-lyase-like Rift-related" evidence="2">
    <location>
        <begin position="125"/>
        <end position="323"/>
    </location>
</feature>
<gene>
    <name evidence="5" type="primary">ubiD</name>
    <name evidence="5" type="ORF">HRbin22_00375</name>
</gene>
<dbReference type="InterPro" id="IPR048304">
    <property type="entry name" value="UbiD_Rift_dom"/>
</dbReference>
<evidence type="ECO:0000259" key="4">
    <source>
        <dbReference type="Pfam" id="PF20696"/>
    </source>
</evidence>
<dbReference type="EC" id="4.1.1.98" evidence="5"/>
<proteinExistence type="inferred from homology"/>
<dbReference type="Pfam" id="PF20696">
    <property type="entry name" value="UbiD_C"/>
    <property type="match status" value="1"/>
</dbReference>
<dbReference type="InterPro" id="IPR002830">
    <property type="entry name" value="UbiD"/>
</dbReference>
<dbReference type="GO" id="GO:0005829">
    <property type="term" value="C:cytosol"/>
    <property type="evidence" value="ECO:0007669"/>
    <property type="project" value="TreeGrafter"/>
</dbReference>
<evidence type="ECO:0000256" key="1">
    <source>
        <dbReference type="ARBA" id="ARBA00010021"/>
    </source>
</evidence>
<protein>
    <submittedName>
        <fullName evidence="5">3-octaprenyl-4-hydroxybenzoate carboxy-lyase</fullName>
        <ecNumber evidence="5">4.1.1.98</ecNumber>
    </submittedName>
</protein>
<dbReference type="InterPro" id="IPR049383">
    <property type="entry name" value="UbiD-like_N"/>
</dbReference>
<dbReference type="Proteomes" id="UP000236642">
    <property type="component" value="Unassembled WGS sequence"/>
</dbReference>
<dbReference type="PANTHER" id="PTHR30108:SF17">
    <property type="entry name" value="FERULIC ACID DECARBOXYLASE 1"/>
    <property type="match status" value="1"/>
</dbReference>
<dbReference type="GO" id="GO:0006744">
    <property type="term" value="P:ubiquinone biosynthetic process"/>
    <property type="evidence" value="ECO:0007669"/>
    <property type="project" value="TreeGrafter"/>
</dbReference>
<dbReference type="Pfam" id="PF20695">
    <property type="entry name" value="UbiD_N"/>
    <property type="match status" value="1"/>
</dbReference>
<evidence type="ECO:0000259" key="3">
    <source>
        <dbReference type="Pfam" id="PF20695"/>
    </source>
</evidence>
<name>A0A2H5Y405_9CHLR</name>
<dbReference type="InterPro" id="IPR049381">
    <property type="entry name" value="UbiD-like_C"/>
</dbReference>
<accession>A0A2H5Y405</accession>
<dbReference type="NCBIfam" id="TIGR00148">
    <property type="entry name" value="UbiD family decarboxylase"/>
    <property type="match status" value="1"/>
</dbReference>
<dbReference type="Gene3D" id="3.40.1670.10">
    <property type="entry name" value="UbiD C-terminal domain-like"/>
    <property type="match status" value="1"/>
</dbReference>
<dbReference type="SUPFAM" id="SSF143968">
    <property type="entry name" value="UbiD C-terminal domain-like"/>
    <property type="match status" value="1"/>
</dbReference>
<comment type="similarity">
    <text evidence="1">Belongs to the UbiD family.</text>
</comment>
<dbReference type="NCBIfam" id="TIGR03701">
    <property type="entry name" value="mena_SCO4490"/>
    <property type="match status" value="1"/>
</dbReference>
<evidence type="ECO:0000259" key="2">
    <source>
        <dbReference type="Pfam" id="PF01977"/>
    </source>
</evidence>
<organism evidence="5 6">
    <name type="scientific">Candidatus Thermoflexus japonica</name>
    <dbReference type="NCBI Taxonomy" id="2035417"/>
    <lineage>
        <taxon>Bacteria</taxon>
        <taxon>Bacillati</taxon>
        <taxon>Chloroflexota</taxon>
        <taxon>Thermoflexia</taxon>
        <taxon>Thermoflexales</taxon>
        <taxon>Thermoflexaceae</taxon>
        <taxon>Thermoflexus</taxon>
    </lineage>
</organism>
<dbReference type="Gene3D" id="1.20.5.570">
    <property type="entry name" value="Single helix bin"/>
    <property type="match status" value="1"/>
</dbReference>
<keyword evidence="5" id="KW-0456">Lyase</keyword>
<dbReference type="EMBL" id="BEHY01000004">
    <property type="protein sequence ID" value="GBD08142.1"/>
    <property type="molecule type" value="Genomic_DNA"/>
</dbReference>
<dbReference type="FunFam" id="3.40.1670.10:FF:000002">
    <property type="entry name" value="Menaquinone biosynthesis decarboxylase"/>
    <property type="match status" value="1"/>
</dbReference>
<evidence type="ECO:0000313" key="5">
    <source>
        <dbReference type="EMBL" id="GBD08142.1"/>
    </source>
</evidence>
<dbReference type="PANTHER" id="PTHR30108">
    <property type="entry name" value="3-OCTAPRENYL-4-HYDROXYBENZOATE CARBOXY-LYASE-RELATED"/>
    <property type="match status" value="1"/>
</dbReference>
<evidence type="ECO:0000313" key="6">
    <source>
        <dbReference type="Proteomes" id="UP000236642"/>
    </source>
</evidence>
<dbReference type="SUPFAM" id="SSF50475">
    <property type="entry name" value="FMN-binding split barrel"/>
    <property type="match status" value="1"/>
</dbReference>
<dbReference type="AlphaFoldDB" id="A0A2H5Y405"/>
<dbReference type="InterPro" id="IPR022390">
    <property type="entry name" value="HBDC"/>
</dbReference>